<evidence type="ECO:0000313" key="2">
    <source>
        <dbReference type="Proteomes" id="UP000295431"/>
    </source>
</evidence>
<dbReference type="PANTHER" id="PTHR43434">
    <property type="entry name" value="PHOSPHOGLYCOLATE PHOSPHATASE"/>
    <property type="match status" value="1"/>
</dbReference>
<gene>
    <name evidence="1" type="ORF">E1284_18320</name>
</gene>
<dbReference type="OrthoDB" id="9781769at2"/>
<dbReference type="SFLD" id="SFLDS00003">
    <property type="entry name" value="Haloacid_Dehalogenase"/>
    <property type="match status" value="1"/>
</dbReference>
<keyword evidence="2" id="KW-1185">Reference proteome</keyword>
<organism evidence="1 2">
    <name type="scientific">Actinomadura bangladeshensis</name>
    <dbReference type="NCBI Taxonomy" id="453573"/>
    <lineage>
        <taxon>Bacteria</taxon>
        <taxon>Bacillati</taxon>
        <taxon>Actinomycetota</taxon>
        <taxon>Actinomycetes</taxon>
        <taxon>Streptosporangiales</taxon>
        <taxon>Thermomonosporaceae</taxon>
        <taxon>Actinomadura</taxon>
    </lineage>
</organism>
<dbReference type="SFLD" id="SFLDG01129">
    <property type="entry name" value="C1.5:_HAD__Beta-PGM__Phosphata"/>
    <property type="match status" value="1"/>
</dbReference>
<dbReference type="InterPro" id="IPR050155">
    <property type="entry name" value="HAD-like_hydrolase_sf"/>
</dbReference>
<protein>
    <submittedName>
        <fullName evidence="1">HAD family hydrolase</fullName>
    </submittedName>
</protein>
<dbReference type="InterPro" id="IPR023214">
    <property type="entry name" value="HAD_sf"/>
</dbReference>
<dbReference type="AlphaFoldDB" id="A0A4R4NXX2"/>
<dbReference type="InterPro" id="IPR036412">
    <property type="entry name" value="HAD-like_sf"/>
</dbReference>
<dbReference type="Gene3D" id="1.10.150.240">
    <property type="entry name" value="Putative phosphatase, domain 2"/>
    <property type="match status" value="1"/>
</dbReference>
<accession>A0A4R4NXX2</accession>
<dbReference type="Gene3D" id="3.40.50.1000">
    <property type="entry name" value="HAD superfamily/HAD-like"/>
    <property type="match status" value="1"/>
</dbReference>
<proteinExistence type="predicted"/>
<sequence>MTSISRPEERWRNPLPAPSPYHASVRTLVLWDVDHTLIEAGGVSAGIYASVFERLIGDPPEKVAAMAGRTDLAITTETLRHHGIDPTPALLASFTTALAETFATCSHEIAARGRVLPGAHAALKALAARPDVVQSALTGNMEQIARVKLTAFGLTDLFDLDVGAYGMDGVERPPLVRLAQQRASGKYGNAFTASNTVLIGDTPHDVRAGHEGGARVVAVATGATSAAALRLSGADLVLNDLTDTPNVLQAILPT</sequence>
<dbReference type="Pfam" id="PF13242">
    <property type="entry name" value="Hydrolase_like"/>
    <property type="match status" value="1"/>
</dbReference>
<dbReference type="GO" id="GO:0008967">
    <property type="term" value="F:phosphoglycolate phosphatase activity"/>
    <property type="evidence" value="ECO:0007669"/>
    <property type="project" value="TreeGrafter"/>
</dbReference>
<comment type="caution">
    <text evidence="1">The sequence shown here is derived from an EMBL/GenBank/DDBJ whole genome shotgun (WGS) entry which is preliminary data.</text>
</comment>
<dbReference type="Proteomes" id="UP000295431">
    <property type="component" value="Unassembled WGS sequence"/>
</dbReference>
<dbReference type="InterPro" id="IPR023198">
    <property type="entry name" value="PGP-like_dom2"/>
</dbReference>
<dbReference type="SUPFAM" id="SSF56784">
    <property type="entry name" value="HAD-like"/>
    <property type="match status" value="1"/>
</dbReference>
<dbReference type="EMBL" id="SMJW01000085">
    <property type="protein sequence ID" value="TDC13984.1"/>
    <property type="molecule type" value="Genomic_DNA"/>
</dbReference>
<keyword evidence="1" id="KW-0378">Hydrolase</keyword>
<dbReference type="GO" id="GO:0006281">
    <property type="term" value="P:DNA repair"/>
    <property type="evidence" value="ECO:0007669"/>
    <property type="project" value="TreeGrafter"/>
</dbReference>
<evidence type="ECO:0000313" key="1">
    <source>
        <dbReference type="EMBL" id="TDC13984.1"/>
    </source>
</evidence>
<reference evidence="1 2" key="1">
    <citation type="submission" date="2019-03" db="EMBL/GenBank/DDBJ databases">
        <title>Draft genome sequences of novel Actinobacteria.</title>
        <authorList>
            <person name="Sahin N."/>
            <person name="Ay H."/>
            <person name="Saygin H."/>
        </authorList>
    </citation>
    <scope>NUCLEOTIDE SEQUENCE [LARGE SCALE GENOMIC DNA]</scope>
    <source>
        <strain evidence="1 2">DSM 45347</strain>
    </source>
</reference>
<dbReference type="PANTHER" id="PTHR43434:SF1">
    <property type="entry name" value="PHOSPHOGLYCOLATE PHOSPHATASE"/>
    <property type="match status" value="1"/>
</dbReference>
<name>A0A4R4NXX2_9ACTN</name>